<evidence type="ECO:0000256" key="3">
    <source>
        <dbReference type="ARBA" id="ARBA00022723"/>
    </source>
</evidence>
<dbReference type="Gene3D" id="3.30.160.60">
    <property type="entry name" value="Classic Zinc Finger"/>
    <property type="match status" value="1"/>
</dbReference>
<dbReference type="InterPro" id="IPR013320">
    <property type="entry name" value="ConA-like_dom_sf"/>
</dbReference>
<evidence type="ECO:0000256" key="4">
    <source>
        <dbReference type="ARBA" id="ARBA00022771"/>
    </source>
</evidence>
<dbReference type="GO" id="GO:0005737">
    <property type="term" value="C:cytoplasm"/>
    <property type="evidence" value="ECO:0007669"/>
    <property type="project" value="UniProtKB-SubCell"/>
</dbReference>
<dbReference type="PROSITE" id="PS00518">
    <property type="entry name" value="ZF_RING_1"/>
    <property type="match status" value="1"/>
</dbReference>
<dbReference type="SMART" id="SM00449">
    <property type="entry name" value="SPRY"/>
    <property type="match status" value="1"/>
</dbReference>
<dbReference type="CDD" id="cd16591">
    <property type="entry name" value="RING-HC_TRIM5-like_C-IV"/>
    <property type="match status" value="1"/>
</dbReference>
<evidence type="ECO:0000256" key="5">
    <source>
        <dbReference type="ARBA" id="ARBA00022833"/>
    </source>
</evidence>
<dbReference type="PANTHER" id="PTHR24103">
    <property type="entry name" value="E3 UBIQUITIN-PROTEIN LIGASE TRIM"/>
    <property type="match status" value="1"/>
</dbReference>
<dbReference type="InterPro" id="IPR043136">
    <property type="entry name" value="B30.2/SPRY_sf"/>
</dbReference>
<keyword evidence="13" id="KW-1185">Reference proteome</keyword>
<dbReference type="SMART" id="SM00336">
    <property type="entry name" value="BBOX"/>
    <property type="match status" value="1"/>
</dbReference>
<dbReference type="CDD" id="cd19761">
    <property type="entry name" value="Bbox2_TRIM5-like"/>
    <property type="match status" value="1"/>
</dbReference>
<dbReference type="InterPro" id="IPR003879">
    <property type="entry name" value="Butyrophylin_SPRY"/>
</dbReference>
<dbReference type="AlphaFoldDB" id="A0A7J8H825"/>
<reference evidence="12 13" key="1">
    <citation type="journal article" date="2020" name="Nature">
        <title>Six reference-quality genomes reveal evolution of bat adaptations.</title>
        <authorList>
            <person name="Jebb D."/>
            <person name="Huang Z."/>
            <person name="Pippel M."/>
            <person name="Hughes G.M."/>
            <person name="Lavrichenko K."/>
            <person name="Devanna P."/>
            <person name="Winkler S."/>
            <person name="Jermiin L.S."/>
            <person name="Skirmuntt E.C."/>
            <person name="Katzourakis A."/>
            <person name="Burkitt-Gray L."/>
            <person name="Ray D.A."/>
            <person name="Sullivan K.A.M."/>
            <person name="Roscito J.G."/>
            <person name="Kirilenko B.M."/>
            <person name="Davalos L.M."/>
            <person name="Corthals A.P."/>
            <person name="Power M.L."/>
            <person name="Jones G."/>
            <person name="Ransome R.D."/>
            <person name="Dechmann D.K.N."/>
            <person name="Locatelli A.G."/>
            <person name="Puechmaille S.J."/>
            <person name="Fedrigo O."/>
            <person name="Jarvis E.D."/>
            <person name="Hiller M."/>
            <person name="Vernes S.C."/>
            <person name="Myers E.W."/>
            <person name="Teeling E.C."/>
        </authorList>
    </citation>
    <scope>NUCLEOTIDE SEQUENCE [LARGE SCALE GENOMIC DNA]</scope>
    <source>
        <strain evidence="12">MRouAeg1</strain>
        <tissue evidence="12">Muscle</tissue>
    </source>
</reference>
<feature type="coiled-coil region" evidence="8">
    <location>
        <begin position="132"/>
        <end position="173"/>
    </location>
</feature>
<dbReference type="Proteomes" id="UP000593571">
    <property type="component" value="Unassembled WGS sequence"/>
</dbReference>
<evidence type="ECO:0000259" key="10">
    <source>
        <dbReference type="PROSITE" id="PS50119"/>
    </source>
</evidence>
<dbReference type="InterPro" id="IPR001870">
    <property type="entry name" value="B30.2/SPRY"/>
</dbReference>
<dbReference type="Pfam" id="PF13445">
    <property type="entry name" value="zf-RING_UBOX"/>
    <property type="match status" value="1"/>
</dbReference>
<dbReference type="PROSITE" id="PS50089">
    <property type="entry name" value="ZF_RING_2"/>
    <property type="match status" value="1"/>
</dbReference>
<dbReference type="GO" id="GO:0008270">
    <property type="term" value="F:zinc ion binding"/>
    <property type="evidence" value="ECO:0007669"/>
    <property type="project" value="UniProtKB-KW"/>
</dbReference>
<feature type="domain" description="B box-type" evidence="10">
    <location>
        <begin position="94"/>
        <end position="135"/>
    </location>
</feature>
<keyword evidence="6 8" id="KW-0175">Coiled coil</keyword>
<keyword evidence="2" id="KW-0963">Cytoplasm</keyword>
<organism evidence="12 13">
    <name type="scientific">Rousettus aegyptiacus</name>
    <name type="common">Egyptian fruit bat</name>
    <name type="synonym">Pteropus aegyptiacus</name>
    <dbReference type="NCBI Taxonomy" id="9407"/>
    <lineage>
        <taxon>Eukaryota</taxon>
        <taxon>Metazoa</taxon>
        <taxon>Chordata</taxon>
        <taxon>Craniata</taxon>
        <taxon>Vertebrata</taxon>
        <taxon>Euteleostomi</taxon>
        <taxon>Mammalia</taxon>
        <taxon>Eutheria</taxon>
        <taxon>Laurasiatheria</taxon>
        <taxon>Chiroptera</taxon>
        <taxon>Yinpterochiroptera</taxon>
        <taxon>Pteropodoidea</taxon>
        <taxon>Pteropodidae</taxon>
        <taxon>Rousettinae</taxon>
        <taxon>Rousettus</taxon>
    </lineage>
</organism>
<dbReference type="OrthoDB" id="264917at2759"/>
<keyword evidence="5" id="KW-0862">Zinc</keyword>
<feature type="domain" description="RING-type" evidence="9">
    <location>
        <begin position="17"/>
        <end position="62"/>
    </location>
</feature>
<gene>
    <name evidence="12" type="ORF">HJG63_019849</name>
</gene>
<sequence length="521" mass="59635">MAMDFSAQVNIKEELTCPICLELLTEPLSLDCGHSFCQTCITANNKESISRLGGECRCPVCQSRYQLWNLRPNRQLANIVEKVREANVRSQQQQRRDLCKHHGKMLHVFCKEDGKVICRLCMLSPEHHGHQMFSVEEVVKECQEKLQEALKKLTKEQQEAQELEADISEEKATWKNCMQTEKQKILKGFNEMRGILDSEEKKELQKLEENEVNVLDNLAVAKDQVAQQKQYMRELISDLERLMQGSSIDTLQDMINIIRRCESWTLKKPKIVSKKPKSAFRVPDLNGMLQGFKELTEVQSYWVDIMLDPVNCLSNAVISADQRQVQAGCCSMLKNAYPCNFSNLDVFGCQNFSSGKYYWEVDVSGKIAWILGVCRKANNYFGENSSGFVFSPSGNSLRDFFFHPSGNNYSEFFDDPNVDHYSKYRPQNGYWVVGLRDKSEYIAFEDASTSHPKILTLFMAVPPCRVGVFLDYEAGTVSFFNVTNHGSLIYRFSKCQFSQTAFPYFNPGNCPTPMTLCQPNS</sequence>
<keyword evidence="4 7" id="KW-0863">Zinc-finger</keyword>
<feature type="domain" description="B30.2/SPRY" evidence="11">
    <location>
        <begin position="285"/>
        <end position="521"/>
    </location>
</feature>
<dbReference type="EMBL" id="JACASE010000005">
    <property type="protein sequence ID" value="KAF6468396.1"/>
    <property type="molecule type" value="Genomic_DNA"/>
</dbReference>
<evidence type="ECO:0000259" key="9">
    <source>
        <dbReference type="PROSITE" id="PS50089"/>
    </source>
</evidence>
<evidence type="ECO:0000313" key="13">
    <source>
        <dbReference type="Proteomes" id="UP000593571"/>
    </source>
</evidence>
<evidence type="ECO:0000259" key="11">
    <source>
        <dbReference type="PROSITE" id="PS50188"/>
    </source>
</evidence>
<dbReference type="InterPro" id="IPR003877">
    <property type="entry name" value="SPRY_dom"/>
</dbReference>
<evidence type="ECO:0000256" key="7">
    <source>
        <dbReference type="PROSITE-ProRule" id="PRU00024"/>
    </source>
</evidence>
<dbReference type="Pfam" id="PF00622">
    <property type="entry name" value="SPRY"/>
    <property type="match status" value="1"/>
</dbReference>
<dbReference type="Gene3D" id="3.30.40.10">
    <property type="entry name" value="Zinc/RING finger domain, C3HC4 (zinc finger)"/>
    <property type="match status" value="1"/>
</dbReference>
<protein>
    <submittedName>
        <fullName evidence="12">Tripartite motif containing 22</fullName>
    </submittedName>
</protein>
<dbReference type="SUPFAM" id="SSF57850">
    <property type="entry name" value="RING/U-box"/>
    <property type="match status" value="1"/>
</dbReference>
<dbReference type="InterPro" id="IPR013083">
    <property type="entry name" value="Znf_RING/FYVE/PHD"/>
</dbReference>
<dbReference type="InterPro" id="IPR050143">
    <property type="entry name" value="TRIM/RBCC"/>
</dbReference>
<dbReference type="InterPro" id="IPR001841">
    <property type="entry name" value="Znf_RING"/>
</dbReference>
<dbReference type="Gene3D" id="2.60.120.920">
    <property type="match status" value="1"/>
</dbReference>
<comment type="caution">
    <text evidence="12">The sequence shown here is derived from an EMBL/GenBank/DDBJ whole genome shotgun (WGS) entry which is preliminary data.</text>
</comment>
<name>A0A7J8H825_ROUAE</name>
<evidence type="ECO:0000256" key="2">
    <source>
        <dbReference type="ARBA" id="ARBA00022490"/>
    </source>
</evidence>
<evidence type="ECO:0000256" key="8">
    <source>
        <dbReference type="SAM" id="Coils"/>
    </source>
</evidence>
<dbReference type="InterPro" id="IPR027370">
    <property type="entry name" value="Znf-RING_euk"/>
</dbReference>
<comment type="subcellular location">
    <subcellularLocation>
        <location evidence="1">Cytoplasm</location>
    </subcellularLocation>
</comment>
<dbReference type="Pfam" id="PF00643">
    <property type="entry name" value="zf-B_box"/>
    <property type="match status" value="1"/>
</dbReference>
<dbReference type="PROSITE" id="PS50188">
    <property type="entry name" value="B302_SPRY"/>
    <property type="match status" value="1"/>
</dbReference>
<dbReference type="PROSITE" id="PS50119">
    <property type="entry name" value="ZF_BBOX"/>
    <property type="match status" value="1"/>
</dbReference>
<evidence type="ECO:0000313" key="12">
    <source>
        <dbReference type="EMBL" id="KAF6468396.1"/>
    </source>
</evidence>
<dbReference type="SMART" id="SM00184">
    <property type="entry name" value="RING"/>
    <property type="match status" value="1"/>
</dbReference>
<dbReference type="FunFam" id="3.30.40.10:FF:000144">
    <property type="entry name" value="Tripartite motif-containing 5 (Predicted)"/>
    <property type="match status" value="1"/>
</dbReference>
<evidence type="ECO:0000256" key="1">
    <source>
        <dbReference type="ARBA" id="ARBA00004496"/>
    </source>
</evidence>
<dbReference type="InterPro" id="IPR017907">
    <property type="entry name" value="Znf_RING_CS"/>
</dbReference>
<proteinExistence type="predicted"/>
<evidence type="ECO:0000256" key="6">
    <source>
        <dbReference type="ARBA" id="ARBA00023054"/>
    </source>
</evidence>
<keyword evidence="3" id="KW-0479">Metal-binding</keyword>
<dbReference type="SUPFAM" id="SSF49899">
    <property type="entry name" value="Concanavalin A-like lectins/glucanases"/>
    <property type="match status" value="1"/>
</dbReference>
<accession>A0A7J8H825</accession>
<dbReference type="InterPro" id="IPR000315">
    <property type="entry name" value="Znf_B-box"/>
</dbReference>
<dbReference type="SUPFAM" id="SSF57845">
    <property type="entry name" value="B-box zinc-binding domain"/>
    <property type="match status" value="1"/>
</dbReference>
<dbReference type="PRINTS" id="PR01407">
    <property type="entry name" value="BUTYPHLNCDUF"/>
</dbReference>